<evidence type="ECO:0000256" key="2">
    <source>
        <dbReference type="ARBA" id="ARBA00007362"/>
    </source>
</evidence>
<dbReference type="SUPFAM" id="SSF103481">
    <property type="entry name" value="Multidrug resistance efflux transporter EmrE"/>
    <property type="match status" value="2"/>
</dbReference>
<evidence type="ECO:0000259" key="7">
    <source>
        <dbReference type="Pfam" id="PF00892"/>
    </source>
</evidence>
<feature type="transmembrane region" description="Helical" evidence="6">
    <location>
        <begin position="66"/>
        <end position="85"/>
    </location>
</feature>
<sequence length="298" mass="30507">MRTRLLVTALLIVAWGSTFTSIKVALEGCPPLVLAATRCLVGGALLALVAAGAGRRLKLRGNLGPYAALTLLNVIGFFGLQVLAIDHLDSGYASLLLYLQPVVTVLLARPLLGDPLGPARVLGALTAFAGVAVVSLRHEGEVSSYGVALGVATAVCWSLGTITVKRTASRIEPLWAVALPLVAGGALLAVAAAVVGTDGIDLTPRVGVGIAWTTLVGTALAWLLWMHLVTTGEVGRVAVSIFLVPVVAVVLGWALLDEELGWPLVAGTALVCAGVFAVNRWPGRPRDVPADGGGSALS</sequence>
<feature type="transmembrane region" description="Helical" evidence="6">
    <location>
        <begin position="206"/>
        <end position="225"/>
    </location>
</feature>
<comment type="subcellular location">
    <subcellularLocation>
        <location evidence="1">Membrane</location>
        <topology evidence="1">Multi-pass membrane protein</topology>
    </subcellularLocation>
</comment>
<evidence type="ECO:0000313" key="8">
    <source>
        <dbReference type="EMBL" id="MCF6377028.1"/>
    </source>
</evidence>
<feature type="domain" description="EamA" evidence="7">
    <location>
        <begin position="6"/>
        <end position="135"/>
    </location>
</feature>
<keyword evidence="4 6" id="KW-1133">Transmembrane helix</keyword>
<reference evidence="8 9" key="1">
    <citation type="submission" date="2022-01" db="EMBL/GenBank/DDBJ databases">
        <title>Nocardioides sp. nov., an actinomycete isolated from mining soil.</title>
        <authorList>
            <person name="Liu L."/>
        </authorList>
    </citation>
    <scope>NUCLEOTIDE SEQUENCE [LARGE SCALE GENOMIC DNA]</scope>
    <source>
        <strain evidence="8 9">KLBMP 9356</strain>
    </source>
</reference>
<feature type="transmembrane region" description="Helical" evidence="6">
    <location>
        <begin position="262"/>
        <end position="279"/>
    </location>
</feature>
<dbReference type="InterPro" id="IPR050638">
    <property type="entry name" value="AA-Vitamin_Transporters"/>
</dbReference>
<comment type="caution">
    <text evidence="8">The sequence shown here is derived from an EMBL/GenBank/DDBJ whole genome shotgun (WGS) entry which is preliminary data.</text>
</comment>
<dbReference type="RefSeq" id="WP_236400097.1">
    <property type="nucleotide sequence ID" value="NZ_JAKJHZ010000005.1"/>
</dbReference>
<feature type="transmembrane region" description="Helical" evidence="6">
    <location>
        <begin position="32"/>
        <end position="54"/>
    </location>
</feature>
<dbReference type="InterPro" id="IPR000620">
    <property type="entry name" value="EamA_dom"/>
</dbReference>
<keyword evidence="5 6" id="KW-0472">Membrane</keyword>
<evidence type="ECO:0000256" key="4">
    <source>
        <dbReference type="ARBA" id="ARBA00022989"/>
    </source>
</evidence>
<dbReference type="EMBL" id="JAKJHZ010000005">
    <property type="protein sequence ID" value="MCF6377028.1"/>
    <property type="molecule type" value="Genomic_DNA"/>
</dbReference>
<dbReference type="Proteomes" id="UP001201161">
    <property type="component" value="Unassembled WGS sequence"/>
</dbReference>
<organism evidence="8 9">
    <name type="scientific">Nocardioides potassii</name>
    <dbReference type="NCBI Taxonomy" id="2911371"/>
    <lineage>
        <taxon>Bacteria</taxon>
        <taxon>Bacillati</taxon>
        <taxon>Actinomycetota</taxon>
        <taxon>Actinomycetes</taxon>
        <taxon>Propionibacteriales</taxon>
        <taxon>Nocardioidaceae</taxon>
        <taxon>Nocardioides</taxon>
    </lineage>
</organism>
<name>A0ABS9HAA0_9ACTN</name>
<dbReference type="Gene3D" id="1.10.3730.20">
    <property type="match status" value="1"/>
</dbReference>
<accession>A0ABS9HAA0</accession>
<evidence type="ECO:0000256" key="5">
    <source>
        <dbReference type="ARBA" id="ARBA00023136"/>
    </source>
</evidence>
<gene>
    <name evidence="8" type="ORF">L2K70_05395</name>
</gene>
<feature type="transmembrane region" description="Helical" evidence="6">
    <location>
        <begin position="142"/>
        <end position="162"/>
    </location>
</feature>
<evidence type="ECO:0000256" key="1">
    <source>
        <dbReference type="ARBA" id="ARBA00004141"/>
    </source>
</evidence>
<feature type="transmembrane region" description="Helical" evidence="6">
    <location>
        <begin position="174"/>
        <end position="194"/>
    </location>
</feature>
<comment type="similarity">
    <text evidence="2">Belongs to the EamA transporter family.</text>
</comment>
<dbReference type="PANTHER" id="PTHR32322:SF2">
    <property type="entry name" value="EAMA DOMAIN-CONTAINING PROTEIN"/>
    <property type="match status" value="1"/>
</dbReference>
<keyword evidence="9" id="KW-1185">Reference proteome</keyword>
<evidence type="ECO:0000313" key="9">
    <source>
        <dbReference type="Proteomes" id="UP001201161"/>
    </source>
</evidence>
<feature type="transmembrane region" description="Helical" evidence="6">
    <location>
        <begin position="237"/>
        <end position="256"/>
    </location>
</feature>
<proteinExistence type="inferred from homology"/>
<evidence type="ECO:0000256" key="3">
    <source>
        <dbReference type="ARBA" id="ARBA00022692"/>
    </source>
</evidence>
<dbReference type="Pfam" id="PF00892">
    <property type="entry name" value="EamA"/>
    <property type="match status" value="2"/>
</dbReference>
<protein>
    <submittedName>
        <fullName evidence="8">DMT family transporter</fullName>
    </submittedName>
</protein>
<dbReference type="PANTHER" id="PTHR32322">
    <property type="entry name" value="INNER MEMBRANE TRANSPORTER"/>
    <property type="match status" value="1"/>
</dbReference>
<keyword evidence="3 6" id="KW-0812">Transmembrane</keyword>
<evidence type="ECO:0000256" key="6">
    <source>
        <dbReference type="SAM" id="Phobius"/>
    </source>
</evidence>
<feature type="domain" description="EamA" evidence="7">
    <location>
        <begin position="145"/>
        <end position="279"/>
    </location>
</feature>
<feature type="transmembrane region" description="Helical" evidence="6">
    <location>
        <begin position="119"/>
        <end position="136"/>
    </location>
</feature>
<dbReference type="InterPro" id="IPR037185">
    <property type="entry name" value="EmrE-like"/>
</dbReference>